<name>A0ABT0UBD4_9BACT</name>
<sequence length="62" mass="6842">MTNQIVTVHGVSHPVVKQIPKEADSDDPAESHQNSTQLYRDETAERLVNSTKQAKAKPATRS</sequence>
<evidence type="ECO:0000313" key="2">
    <source>
        <dbReference type="EMBL" id="MCM2374223.1"/>
    </source>
</evidence>
<evidence type="ECO:0000256" key="1">
    <source>
        <dbReference type="SAM" id="MobiDB-lite"/>
    </source>
</evidence>
<organism evidence="2 3">
    <name type="scientific">Aporhodopirellula aestuarii</name>
    <dbReference type="NCBI Taxonomy" id="2950107"/>
    <lineage>
        <taxon>Bacteria</taxon>
        <taxon>Pseudomonadati</taxon>
        <taxon>Planctomycetota</taxon>
        <taxon>Planctomycetia</taxon>
        <taxon>Pirellulales</taxon>
        <taxon>Pirellulaceae</taxon>
        <taxon>Aporhodopirellula</taxon>
    </lineage>
</organism>
<evidence type="ECO:0000313" key="3">
    <source>
        <dbReference type="Proteomes" id="UP001202961"/>
    </source>
</evidence>
<dbReference type="Proteomes" id="UP001202961">
    <property type="component" value="Unassembled WGS sequence"/>
</dbReference>
<comment type="caution">
    <text evidence="2">The sequence shown here is derived from an EMBL/GenBank/DDBJ whole genome shotgun (WGS) entry which is preliminary data.</text>
</comment>
<feature type="region of interest" description="Disordered" evidence="1">
    <location>
        <begin position="1"/>
        <end position="62"/>
    </location>
</feature>
<gene>
    <name evidence="2" type="ORF">NB063_26705</name>
</gene>
<dbReference type="EMBL" id="JAMQBK010000081">
    <property type="protein sequence ID" value="MCM2374223.1"/>
    <property type="molecule type" value="Genomic_DNA"/>
</dbReference>
<dbReference type="RefSeq" id="WP_250932113.1">
    <property type="nucleotide sequence ID" value="NZ_JAMQBK010000081.1"/>
</dbReference>
<reference evidence="2 3" key="1">
    <citation type="journal article" date="2022" name="Syst. Appl. Microbiol.">
        <title>Rhodopirellula aestuarii sp. nov., a novel member of the genus Rhodopirellula isolated from brackish sediments collected in the Tagus River estuary, Portugal.</title>
        <authorList>
            <person name="Vitorino I.R."/>
            <person name="Klimek D."/>
            <person name="Calusinska M."/>
            <person name="Lobo-da-Cunha A."/>
            <person name="Vasconcelos V."/>
            <person name="Lage O.M."/>
        </authorList>
    </citation>
    <scope>NUCLEOTIDE SEQUENCE [LARGE SCALE GENOMIC DNA]</scope>
    <source>
        <strain evidence="2 3">ICT_H3.1</strain>
    </source>
</reference>
<protein>
    <submittedName>
        <fullName evidence="2">Uncharacterized protein</fullName>
    </submittedName>
</protein>
<proteinExistence type="predicted"/>
<accession>A0ABT0UBD4</accession>
<keyword evidence="3" id="KW-1185">Reference proteome</keyword>